<reference evidence="1 2" key="1">
    <citation type="submission" date="2021-03" db="EMBL/GenBank/DDBJ databases">
        <title>The complete genome sequence of Acetobacter suratthaniensis TBRC 1719.</title>
        <authorList>
            <person name="Charoenyingcharoen P."/>
            <person name="Yukphan P."/>
        </authorList>
    </citation>
    <scope>NUCLEOTIDE SEQUENCE [LARGE SCALE GENOMIC DNA]</scope>
    <source>
        <strain evidence="1 2">TBRC 1719</strain>
    </source>
</reference>
<sequence length="176" mass="18015">MIMRQKPARPRSGNVAIEAALVFSLCAVLLAGMVEVGQALRRWYQLSTLTDHVGQMIARADAPSAAFIQTVLHNEQTLPVLVQGGAVLQLGIITVQPAPSGAPGGQAITRYGPDAAGGCTPHDPAAGLSALSGVAGTFVVVQGCIPAQPSRILGGGLLPTLYSSAVFALKAPLTLR</sequence>
<comment type="caution">
    <text evidence="1">The sequence shown here is derived from an EMBL/GenBank/DDBJ whole genome shotgun (WGS) entry which is preliminary data.</text>
</comment>
<proteinExistence type="predicted"/>
<dbReference type="EMBL" id="JAFVMG010000015">
    <property type="protein sequence ID" value="MBO1329169.1"/>
    <property type="molecule type" value="Genomic_DNA"/>
</dbReference>
<evidence type="ECO:0000313" key="1">
    <source>
        <dbReference type="EMBL" id="MBO1329169.1"/>
    </source>
</evidence>
<organism evidence="1 2">
    <name type="scientific">Acetobacter suratthaniensis</name>
    <dbReference type="NCBI Taxonomy" id="1502841"/>
    <lineage>
        <taxon>Bacteria</taxon>
        <taxon>Pseudomonadati</taxon>
        <taxon>Pseudomonadota</taxon>
        <taxon>Alphaproteobacteria</taxon>
        <taxon>Acetobacterales</taxon>
        <taxon>Acetobacteraceae</taxon>
        <taxon>Acetobacter</taxon>
    </lineage>
</organism>
<dbReference type="Proteomes" id="UP000664399">
    <property type="component" value="Unassembled WGS sequence"/>
</dbReference>
<evidence type="ECO:0008006" key="3">
    <source>
        <dbReference type="Google" id="ProtNLM"/>
    </source>
</evidence>
<name>A0ABS3LP84_9PROT</name>
<keyword evidence="2" id="KW-1185">Reference proteome</keyword>
<accession>A0ABS3LP84</accession>
<evidence type="ECO:0000313" key="2">
    <source>
        <dbReference type="Proteomes" id="UP000664399"/>
    </source>
</evidence>
<gene>
    <name evidence="1" type="ORF">J2D75_11870</name>
</gene>
<dbReference type="RefSeq" id="WP_207855035.1">
    <property type="nucleotide sequence ID" value="NZ_JAFVMG010000015.1"/>
</dbReference>
<protein>
    <recommendedName>
        <fullName evidence="3">Pilus assembly protein TadE</fullName>
    </recommendedName>
</protein>